<evidence type="ECO:0000256" key="6">
    <source>
        <dbReference type="ARBA" id="ARBA00023136"/>
    </source>
</evidence>
<feature type="transmembrane region" description="Helical" evidence="7">
    <location>
        <begin position="187"/>
        <end position="207"/>
    </location>
</feature>
<feature type="transmembrane region" description="Helical" evidence="7">
    <location>
        <begin position="12"/>
        <end position="31"/>
    </location>
</feature>
<dbReference type="InterPro" id="IPR009294">
    <property type="entry name" value="Aph-1"/>
</dbReference>
<dbReference type="PANTHER" id="PTHR12889">
    <property type="entry name" value="GAMMA-SECRETASE SUBUNIT APH-1"/>
    <property type="match status" value="1"/>
</dbReference>
<keyword evidence="9" id="KW-1185">Reference proteome</keyword>
<name>A0A8K1C7Q9_PYTOL</name>
<keyword evidence="6 7" id="KW-0472">Membrane</keyword>
<protein>
    <recommendedName>
        <fullName evidence="10">Gamma-secretase subunit Aph-1</fullName>
    </recommendedName>
</protein>
<dbReference type="GO" id="GO:0016020">
    <property type="term" value="C:membrane"/>
    <property type="evidence" value="ECO:0007669"/>
    <property type="project" value="UniProtKB-SubCell"/>
</dbReference>
<evidence type="ECO:0000313" key="9">
    <source>
        <dbReference type="Proteomes" id="UP000794436"/>
    </source>
</evidence>
<accession>A0A8K1C7Q9</accession>
<keyword evidence="4" id="KW-0914">Notch signaling pathway</keyword>
<feature type="transmembrane region" description="Helical" evidence="7">
    <location>
        <begin position="157"/>
        <end position="180"/>
    </location>
</feature>
<feature type="transmembrane region" description="Helical" evidence="7">
    <location>
        <begin position="38"/>
        <end position="62"/>
    </location>
</feature>
<dbReference type="GO" id="GO:0007219">
    <property type="term" value="P:Notch signaling pathway"/>
    <property type="evidence" value="ECO:0007669"/>
    <property type="project" value="UniProtKB-KW"/>
</dbReference>
<reference evidence="8" key="1">
    <citation type="submission" date="2019-03" db="EMBL/GenBank/DDBJ databases">
        <title>Long read genome sequence of the mycoparasitic Pythium oligandrum ATCC 38472 isolated from sugarbeet rhizosphere.</title>
        <authorList>
            <person name="Gaulin E."/>
        </authorList>
    </citation>
    <scope>NUCLEOTIDE SEQUENCE</scope>
    <source>
        <strain evidence="8">ATCC 38472_TT</strain>
    </source>
</reference>
<keyword evidence="5 7" id="KW-1133">Transmembrane helix</keyword>
<organism evidence="8 9">
    <name type="scientific">Pythium oligandrum</name>
    <name type="common">Mycoparasitic fungus</name>
    <dbReference type="NCBI Taxonomy" id="41045"/>
    <lineage>
        <taxon>Eukaryota</taxon>
        <taxon>Sar</taxon>
        <taxon>Stramenopiles</taxon>
        <taxon>Oomycota</taxon>
        <taxon>Peronosporomycetes</taxon>
        <taxon>Pythiales</taxon>
        <taxon>Pythiaceae</taxon>
        <taxon>Pythium</taxon>
    </lineage>
</organism>
<comment type="subcellular location">
    <subcellularLocation>
        <location evidence="1">Membrane</location>
        <topology evidence="1">Multi-pass membrane protein</topology>
    </subcellularLocation>
</comment>
<feature type="transmembrane region" description="Helical" evidence="7">
    <location>
        <begin position="219"/>
        <end position="236"/>
    </location>
</feature>
<evidence type="ECO:0000256" key="1">
    <source>
        <dbReference type="ARBA" id="ARBA00004141"/>
    </source>
</evidence>
<comment type="caution">
    <text evidence="8">The sequence shown here is derived from an EMBL/GenBank/DDBJ whole genome shotgun (WGS) entry which is preliminary data.</text>
</comment>
<feature type="transmembrane region" description="Helical" evidence="7">
    <location>
        <begin position="74"/>
        <end position="93"/>
    </location>
</feature>
<evidence type="ECO:0000256" key="7">
    <source>
        <dbReference type="SAM" id="Phobius"/>
    </source>
</evidence>
<dbReference type="OrthoDB" id="6507463at2759"/>
<keyword evidence="3 7" id="KW-0812">Transmembrane</keyword>
<sequence>MGLGDARVNWPLFFGCILIAFGPLTALFFMVVSKRAQLTIIALSGAFVWLVSILISATLWMIIPPLKSSIEATIVISVIIQEVFRFVFFHFYTRTELAVQKVTTATHQLPLNDITSSLAGGVGFSIMHSVMMYGSVVASSTGSRGAAFSPSCESIPLIFSGAFSTLALTIMDVALMIIAFHGYRNRNFVLIGGVGVLHLGVALSALANQNTNGCTIAIPIHYVGALLSVAGAWTILGRMRTSAHSN</sequence>
<evidence type="ECO:0000256" key="4">
    <source>
        <dbReference type="ARBA" id="ARBA00022976"/>
    </source>
</evidence>
<gene>
    <name evidence="8" type="ORF">Poli38472_014391</name>
</gene>
<proteinExistence type="inferred from homology"/>
<dbReference type="Pfam" id="PF06105">
    <property type="entry name" value="Aph-1"/>
    <property type="match status" value="1"/>
</dbReference>
<feature type="transmembrane region" description="Helical" evidence="7">
    <location>
        <begin position="114"/>
        <end position="137"/>
    </location>
</feature>
<dbReference type="AlphaFoldDB" id="A0A8K1C7Q9"/>
<evidence type="ECO:0000256" key="2">
    <source>
        <dbReference type="ARBA" id="ARBA00005577"/>
    </source>
</evidence>
<dbReference type="GO" id="GO:0016485">
    <property type="term" value="P:protein processing"/>
    <property type="evidence" value="ECO:0007669"/>
    <property type="project" value="InterPro"/>
</dbReference>
<comment type="similarity">
    <text evidence="2">Belongs to the APH-1 family.</text>
</comment>
<dbReference type="EMBL" id="SPLM01000114">
    <property type="protein sequence ID" value="TMW57788.1"/>
    <property type="molecule type" value="Genomic_DNA"/>
</dbReference>
<dbReference type="Proteomes" id="UP000794436">
    <property type="component" value="Unassembled WGS sequence"/>
</dbReference>
<evidence type="ECO:0008006" key="10">
    <source>
        <dbReference type="Google" id="ProtNLM"/>
    </source>
</evidence>
<evidence type="ECO:0000313" key="8">
    <source>
        <dbReference type="EMBL" id="TMW57788.1"/>
    </source>
</evidence>
<evidence type="ECO:0000256" key="5">
    <source>
        <dbReference type="ARBA" id="ARBA00022989"/>
    </source>
</evidence>
<evidence type="ECO:0000256" key="3">
    <source>
        <dbReference type="ARBA" id="ARBA00022692"/>
    </source>
</evidence>